<dbReference type="RefSeq" id="WP_189119200.1">
    <property type="nucleotide sequence ID" value="NZ_BMRK01000011.1"/>
</dbReference>
<dbReference type="Pfam" id="PF04075">
    <property type="entry name" value="F420H2_quin_red"/>
    <property type="match status" value="1"/>
</dbReference>
<evidence type="ECO:0000313" key="5">
    <source>
        <dbReference type="Proteomes" id="UP001142292"/>
    </source>
</evidence>
<reference evidence="4" key="1">
    <citation type="journal article" date="2014" name="Int. J. Syst. Evol. Microbiol.">
        <title>Complete genome of a new Firmicutes species belonging to the dominant human colonic microbiota ('Ruminococcus bicirculans') reveals two chromosomes and a selective capacity to utilize plant glucans.</title>
        <authorList>
            <consortium name="NISC Comparative Sequencing Program"/>
            <person name="Wegmann U."/>
            <person name="Louis P."/>
            <person name="Goesmann A."/>
            <person name="Henrissat B."/>
            <person name="Duncan S.H."/>
            <person name="Flint H.J."/>
        </authorList>
    </citation>
    <scope>NUCLEOTIDE SEQUENCE</scope>
    <source>
        <strain evidence="4">VKM Ac-1246</strain>
    </source>
</reference>
<evidence type="ECO:0000256" key="2">
    <source>
        <dbReference type="ARBA" id="ARBA00049106"/>
    </source>
</evidence>
<proteinExistence type="inferred from homology"/>
<dbReference type="SUPFAM" id="SSF50475">
    <property type="entry name" value="FMN-binding split barrel"/>
    <property type="match status" value="1"/>
</dbReference>
<name>A0ABQ5SQH2_9ACTN</name>
<dbReference type="Proteomes" id="UP001142292">
    <property type="component" value="Unassembled WGS sequence"/>
</dbReference>
<protein>
    <recommendedName>
        <fullName evidence="6">Nitroreductase</fullName>
    </recommendedName>
</protein>
<keyword evidence="5" id="KW-1185">Reference proteome</keyword>
<accession>A0ABQ5SQH2</accession>
<dbReference type="PANTHER" id="PTHR39428">
    <property type="entry name" value="F420H(2)-DEPENDENT QUINONE REDUCTASE RV1261C"/>
    <property type="match status" value="1"/>
</dbReference>
<comment type="similarity">
    <text evidence="1">Belongs to the F420H(2)-dependent quinone reductase family.</text>
</comment>
<reference evidence="4" key="2">
    <citation type="submission" date="2023-01" db="EMBL/GenBank/DDBJ databases">
        <authorList>
            <person name="Sun Q."/>
            <person name="Evtushenko L."/>
        </authorList>
    </citation>
    <scope>NUCLEOTIDE SEQUENCE</scope>
    <source>
        <strain evidence="4">VKM Ac-1246</strain>
    </source>
</reference>
<dbReference type="PANTHER" id="PTHR39428:SF1">
    <property type="entry name" value="F420H(2)-DEPENDENT QUINONE REDUCTASE RV1261C"/>
    <property type="match status" value="1"/>
</dbReference>
<dbReference type="InterPro" id="IPR004378">
    <property type="entry name" value="F420H2_quin_Rdtase"/>
</dbReference>
<dbReference type="InterPro" id="IPR012349">
    <property type="entry name" value="Split_barrel_FMN-bd"/>
</dbReference>
<evidence type="ECO:0000256" key="3">
    <source>
        <dbReference type="SAM" id="MobiDB-lite"/>
    </source>
</evidence>
<gene>
    <name evidence="4" type="ORF">GCM10017579_04360</name>
</gene>
<dbReference type="NCBIfam" id="TIGR00026">
    <property type="entry name" value="hi_GC_TIGR00026"/>
    <property type="match status" value="1"/>
</dbReference>
<comment type="caution">
    <text evidence="4">The sequence shown here is derived from an EMBL/GenBank/DDBJ whole genome shotgun (WGS) entry which is preliminary data.</text>
</comment>
<evidence type="ECO:0000256" key="1">
    <source>
        <dbReference type="ARBA" id="ARBA00008710"/>
    </source>
</evidence>
<organism evidence="4 5">
    <name type="scientific">Nocardioides luteus</name>
    <dbReference type="NCBI Taxonomy" id="1844"/>
    <lineage>
        <taxon>Bacteria</taxon>
        <taxon>Bacillati</taxon>
        <taxon>Actinomycetota</taxon>
        <taxon>Actinomycetes</taxon>
        <taxon>Propionibacteriales</taxon>
        <taxon>Nocardioidaceae</taxon>
        <taxon>Nocardioides</taxon>
    </lineage>
</organism>
<evidence type="ECO:0008006" key="6">
    <source>
        <dbReference type="Google" id="ProtNLM"/>
    </source>
</evidence>
<dbReference type="Gene3D" id="2.30.110.10">
    <property type="entry name" value="Electron Transport, Fmn-binding Protein, Chain A"/>
    <property type="match status" value="1"/>
</dbReference>
<dbReference type="EMBL" id="BSEL01000001">
    <property type="protein sequence ID" value="GLJ66400.1"/>
    <property type="molecule type" value="Genomic_DNA"/>
</dbReference>
<evidence type="ECO:0000313" key="4">
    <source>
        <dbReference type="EMBL" id="GLJ66400.1"/>
    </source>
</evidence>
<feature type="region of interest" description="Disordered" evidence="3">
    <location>
        <begin position="1"/>
        <end position="22"/>
    </location>
</feature>
<comment type="catalytic activity">
    <reaction evidence="2">
        <text>oxidized coenzyme F420-(gamma-L-Glu)(n) + a quinol + H(+) = reduced coenzyme F420-(gamma-L-Glu)(n) + a quinone</text>
        <dbReference type="Rhea" id="RHEA:39663"/>
        <dbReference type="Rhea" id="RHEA-COMP:12939"/>
        <dbReference type="Rhea" id="RHEA-COMP:14378"/>
        <dbReference type="ChEBI" id="CHEBI:15378"/>
        <dbReference type="ChEBI" id="CHEBI:24646"/>
        <dbReference type="ChEBI" id="CHEBI:132124"/>
        <dbReference type="ChEBI" id="CHEBI:133980"/>
        <dbReference type="ChEBI" id="CHEBI:139511"/>
    </reaction>
</comment>
<sequence>MSFDTRNGTRGAKQPSPGFFGKTMNNLMMNRARKRNVQMAGMRMLALTTIGKKSGEPRSTPLAWFPGEDDTWLIAASAGGAPKNPAWYYNIAANPDRVIIELNGERIPVVAEQLHGEERARAWAQIKQTAANFATYETKTDREIPVIRLTRA</sequence>